<dbReference type="AlphaFoldDB" id="A0A0E9X8A3"/>
<protein>
    <submittedName>
        <fullName evidence="1">Uncharacterized protein</fullName>
    </submittedName>
</protein>
<reference evidence="1" key="2">
    <citation type="journal article" date="2015" name="Fish Shellfish Immunol.">
        <title>Early steps in the European eel (Anguilla anguilla)-Vibrio vulnificus interaction in the gills: Role of the RtxA13 toxin.</title>
        <authorList>
            <person name="Callol A."/>
            <person name="Pajuelo D."/>
            <person name="Ebbesson L."/>
            <person name="Teles M."/>
            <person name="MacKenzie S."/>
            <person name="Amaro C."/>
        </authorList>
    </citation>
    <scope>NUCLEOTIDE SEQUENCE</scope>
</reference>
<proteinExistence type="predicted"/>
<name>A0A0E9X8A3_ANGAN</name>
<evidence type="ECO:0000313" key="1">
    <source>
        <dbReference type="EMBL" id="JAH98696.1"/>
    </source>
</evidence>
<accession>A0A0E9X8A3</accession>
<reference evidence="1" key="1">
    <citation type="submission" date="2014-11" db="EMBL/GenBank/DDBJ databases">
        <authorList>
            <person name="Amaro Gonzalez C."/>
        </authorList>
    </citation>
    <scope>NUCLEOTIDE SEQUENCE</scope>
</reference>
<dbReference type="EMBL" id="GBXM01009881">
    <property type="protein sequence ID" value="JAH98696.1"/>
    <property type="molecule type" value="Transcribed_RNA"/>
</dbReference>
<sequence>MFKVTCEIVYHIIIEFQSA</sequence>
<organism evidence="1">
    <name type="scientific">Anguilla anguilla</name>
    <name type="common">European freshwater eel</name>
    <name type="synonym">Muraena anguilla</name>
    <dbReference type="NCBI Taxonomy" id="7936"/>
    <lineage>
        <taxon>Eukaryota</taxon>
        <taxon>Metazoa</taxon>
        <taxon>Chordata</taxon>
        <taxon>Craniata</taxon>
        <taxon>Vertebrata</taxon>
        <taxon>Euteleostomi</taxon>
        <taxon>Actinopterygii</taxon>
        <taxon>Neopterygii</taxon>
        <taxon>Teleostei</taxon>
        <taxon>Anguilliformes</taxon>
        <taxon>Anguillidae</taxon>
        <taxon>Anguilla</taxon>
    </lineage>
</organism>